<dbReference type="SUPFAM" id="SSF55797">
    <property type="entry name" value="PR-1-like"/>
    <property type="match status" value="1"/>
</dbReference>
<dbReference type="EMBL" id="MU002009">
    <property type="protein sequence ID" value="KAF2791651.1"/>
    <property type="molecule type" value="Genomic_DNA"/>
</dbReference>
<dbReference type="Proteomes" id="UP000799757">
    <property type="component" value="Unassembled WGS sequence"/>
</dbReference>
<evidence type="ECO:0000313" key="5">
    <source>
        <dbReference type="Proteomes" id="UP000799757"/>
    </source>
</evidence>
<dbReference type="Pfam" id="PF00188">
    <property type="entry name" value="CAP"/>
    <property type="match status" value="1"/>
</dbReference>
<dbReference type="OrthoDB" id="5350391at2759"/>
<reference evidence="4" key="1">
    <citation type="journal article" date="2020" name="Stud. Mycol.">
        <title>101 Dothideomycetes genomes: a test case for predicting lifestyles and emergence of pathogens.</title>
        <authorList>
            <person name="Haridas S."/>
            <person name="Albert R."/>
            <person name="Binder M."/>
            <person name="Bloem J."/>
            <person name="Labutti K."/>
            <person name="Salamov A."/>
            <person name="Andreopoulos B."/>
            <person name="Baker S."/>
            <person name="Barry K."/>
            <person name="Bills G."/>
            <person name="Bluhm B."/>
            <person name="Cannon C."/>
            <person name="Castanera R."/>
            <person name="Culley D."/>
            <person name="Daum C."/>
            <person name="Ezra D."/>
            <person name="Gonzalez J."/>
            <person name="Henrissat B."/>
            <person name="Kuo A."/>
            <person name="Liang C."/>
            <person name="Lipzen A."/>
            <person name="Lutzoni F."/>
            <person name="Magnuson J."/>
            <person name="Mondo S."/>
            <person name="Nolan M."/>
            <person name="Ohm R."/>
            <person name="Pangilinan J."/>
            <person name="Park H.-J."/>
            <person name="Ramirez L."/>
            <person name="Alfaro M."/>
            <person name="Sun H."/>
            <person name="Tritt A."/>
            <person name="Yoshinaga Y."/>
            <person name="Zwiers L.-H."/>
            <person name="Turgeon B."/>
            <person name="Goodwin S."/>
            <person name="Spatafora J."/>
            <person name="Crous P."/>
            <person name="Grigoriev I."/>
        </authorList>
    </citation>
    <scope>NUCLEOTIDE SEQUENCE</scope>
    <source>
        <strain evidence="4">CBS 109.77</strain>
    </source>
</reference>
<name>A0A6A6X5X8_9PLEO</name>
<proteinExistence type="predicted"/>
<accession>A0A6A6X5X8</accession>
<dbReference type="InterPro" id="IPR014044">
    <property type="entry name" value="CAP_dom"/>
</dbReference>
<gene>
    <name evidence="4" type="ORF">K505DRAFT_326712</name>
</gene>
<feature type="domain" description="SCP" evidence="3">
    <location>
        <begin position="116"/>
        <end position="223"/>
    </location>
</feature>
<evidence type="ECO:0000313" key="4">
    <source>
        <dbReference type="EMBL" id="KAF2791651.1"/>
    </source>
</evidence>
<feature type="signal peptide" evidence="2">
    <location>
        <begin position="1"/>
        <end position="18"/>
    </location>
</feature>
<evidence type="ECO:0000259" key="3">
    <source>
        <dbReference type="Pfam" id="PF00188"/>
    </source>
</evidence>
<keyword evidence="5" id="KW-1185">Reference proteome</keyword>
<keyword evidence="2" id="KW-0732">Signal</keyword>
<dbReference type="InterPro" id="IPR035940">
    <property type="entry name" value="CAP_sf"/>
</dbReference>
<feature type="region of interest" description="Disordered" evidence="1">
    <location>
        <begin position="49"/>
        <end position="69"/>
    </location>
</feature>
<organism evidence="4 5">
    <name type="scientific">Melanomma pulvis-pyrius CBS 109.77</name>
    <dbReference type="NCBI Taxonomy" id="1314802"/>
    <lineage>
        <taxon>Eukaryota</taxon>
        <taxon>Fungi</taxon>
        <taxon>Dikarya</taxon>
        <taxon>Ascomycota</taxon>
        <taxon>Pezizomycotina</taxon>
        <taxon>Dothideomycetes</taxon>
        <taxon>Pleosporomycetidae</taxon>
        <taxon>Pleosporales</taxon>
        <taxon>Melanommataceae</taxon>
        <taxon>Melanomma</taxon>
    </lineage>
</organism>
<dbReference type="Gene3D" id="3.40.33.10">
    <property type="entry name" value="CAP"/>
    <property type="match status" value="1"/>
</dbReference>
<sequence>MHSSKVISLLALVGSTLAAPHRRHGGHKQGNVVYKTVVHTAYETVIAGQPAPTPAPAPAPPVAEQPAPAPAPVTSAPVVVVTPTPTPTPVVVEAPKSTVVEAPAETVVASTGYMATVDEYRVKLGLSKLAYSSKLEANSLKTAQDGNGQMVHQLLDGSFGQTLAPGGPDDFHHVFVGGWLCERPDLPGLNGECATASEGWMYSSTGHADIITSDSYKSIGCANAGGIWGCDFGY</sequence>
<feature type="chain" id="PRO_5025343303" description="SCP domain-containing protein" evidence="2">
    <location>
        <begin position="19"/>
        <end position="234"/>
    </location>
</feature>
<dbReference type="AlphaFoldDB" id="A0A6A6X5X8"/>
<evidence type="ECO:0000256" key="1">
    <source>
        <dbReference type="SAM" id="MobiDB-lite"/>
    </source>
</evidence>
<feature type="compositionally biased region" description="Pro residues" evidence="1">
    <location>
        <begin position="51"/>
        <end position="69"/>
    </location>
</feature>
<protein>
    <recommendedName>
        <fullName evidence="3">SCP domain-containing protein</fullName>
    </recommendedName>
</protein>
<evidence type="ECO:0000256" key="2">
    <source>
        <dbReference type="SAM" id="SignalP"/>
    </source>
</evidence>